<accession>A0A915BII7</accession>
<organism evidence="1 2">
    <name type="scientific">Parascaris univalens</name>
    <name type="common">Nematode worm</name>
    <dbReference type="NCBI Taxonomy" id="6257"/>
    <lineage>
        <taxon>Eukaryota</taxon>
        <taxon>Metazoa</taxon>
        <taxon>Ecdysozoa</taxon>
        <taxon>Nematoda</taxon>
        <taxon>Chromadorea</taxon>
        <taxon>Rhabditida</taxon>
        <taxon>Spirurina</taxon>
        <taxon>Ascaridomorpha</taxon>
        <taxon>Ascaridoidea</taxon>
        <taxon>Ascarididae</taxon>
        <taxon>Parascaris</taxon>
    </lineage>
</organism>
<proteinExistence type="predicted"/>
<dbReference type="WBParaSite" id="PgR042_g028_t02">
    <property type="protein sequence ID" value="PgR042_g028_t02"/>
    <property type="gene ID" value="PgR042_g028"/>
</dbReference>
<keyword evidence="1" id="KW-1185">Reference proteome</keyword>
<name>A0A915BII7_PARUN</name>
<sequence>MERRSHELGYEKKHSRDVMKAEERNVLTSARSVLRGLRTSSSALSYRVIPTSDLIPVLVDHMEQRRIDRQYSMGRRRLALPQRHCSRKLRIFRRFSEQIEDYRQDR</sequence>
<protein>
    <submittedName>
        <fullName evidence="2">Uncharacterized protein</fullName>
    </submittedName>
</protein>
<evidence type="ECO:0000313" key="1">
    <source>
        <dbReference type="Proteomes" id="UP000887569"/>
    </source>
</evidence>
<dbReference type="Proteomes" id="UP000887569">
    <property type="component" value="Unplaced"/>
</dbReference>
<reference evidence="2" key="1">
    <citation type="submission" date="2022-11" db="UniProtKB">
        <authorList>
            <consortium name="WormBaseParasite"/>
        </authorList>
    </citation>
    <scope>IDENTIFICATION</scope>
</reference>
<evidence type="ECO:0000313" key="2">
    <source>
        <dbReference type="WBParaSite" id="PgR042_g028_t02"/>
    </source>
</evidence>
<dbReference type="AlphaFoldDB" id="A0A915BII7"/>